<evidence type="ECO:0000313" key="3">
    <source>
        <dbReference type="Proteomes" id="UP000319627"/>
    </source>
</evidence>
<name>A0A562HZF5_9GAMM</name>
<dbReference type="EMBL" id="VLKG01000012">
    <property type="protein sequence ID" value="TWH64140.1"/>
    <property type="molecule type" value="Genomic_DNA"/>
</dbReference>
<dbReference type="GO" id="GO:0003994">
    <property type="term" value="F:aconitate hydratase activity"/>
    <property type="evidence" value="ECO:0007669"/>
    <property type="project" value="InterPro"/>
</dbReference>
<gene>
    <name evidence="2" type="ORF">LX59_02691</name>
</gene>
<dbReference type="AlphaFoldDB" id="A0A562HZF5"/>
<feature type="domain" description="Aconitase B HEAT-like" evidence="1">
    <location>
        <begin position="4"/>
        <end position="99"/>
    </location>
</feature>
<evidence type="ECO:0000313" key="2">
    <source>
        <dbReference type="EMBL" id="TWH64140.1"/>
    </source>
</evidence>
<dbReference type="InterPro" id="IPR036288">
    <property type="entry name" value="Aconitase_B_HEAT-like_dom_sf"/>
</dbReference>
<comment type="caution">
    <text evidence="2">The sequence shown here is derived from an EMBL/GenBank/DDBJ whole genome shotgun (WGS) entry which is preliminary data.</text>
</comment>
<sequence length="99" mass="10544">MLEAYRKHVEERAALGIVPQPLNAEQTAGLVDLLKNPPAGEENFLVDLITNRVPPGVDEAAYVKAGFLTAIVKGEATSPLITKARATELLGSMQGGYNI</sequence>
<dbReference type="Gene3D" id="1.25.40.310">
    <property type="entry name" value="Aconitate B, HEAT-like domain"/>
    <property type="match status" value="1"/>
</dbReference>
<accession>A0A562HZF5</accession>
<dbReference type="Proteomes" id="UP000319627">
    <property type="component" value="Unassembled WGS sequence"/>
</dbReference>
<proteinExistence type="predicted"/>
<feature type="non-terminal residue" evidence="2">
    <location>
        <position position="99"/>
    </location>
</feature>
<keyword evidence="3" id="KW-1185">Reference proteome</keyword>
<dbReference type="InterPro" id="IPR015933">
    <property type="entry name" value="Aconitase_B_HEAT-like_dom"/>
</dbReference>
<organism evidence="2 3">
    <name type="scientific">Azomonas agilis</name>
    <dbReference type="NCBI Taxonomy" id="116849"/>
    <lineage>
        <taxon>Bacteria</taxon>
        <taxon>Pseudomonadati</taxon>
        <taxon>Pseudomonadota</taxon>
        <taxon>Gammaproteobacteria</taxon>
        <taxon>Pseudomonadales</taxon>
        <taxon>Pseudomonadaceae</taxon>
        <taxon>Azomonas</taxon>
    </lineage>
</organism>
<dbReference type="Pfam" id="PF11791">
    <property type="entry name" value="Aconitase_B_N"/>
    <property type="match status" value="1"/>
</dbReference>
<evidence type="ECO:0000259" key="1">
    <source>
        <dbReference type="Pfam" id="PF11791"/>
    </source>
</evidence>
<reference evidence="2 3" key="1">
    <citation type="submission" date="2019-07" db="EMBL/GenBank/DDBJ databases">
        <title>Genomic Encyclopedia of Type Strains, Phase I: the one thousand microbial genomes (KMG-I) project.</title>
        <authorList>
            <person name="Kyrpides N."/>
        </authorList>
    </citation>
    <scope>NUCLEOTIDE SEQUENCE [LARGE SCALE GENOMIC DNA]</scope>
    <source>
        <strain evidence="2 3">DSM 375</strain>
    </source>
</reference>
<protein>
    <submittedName>
        <fullName evidence="2">Aconitase</fullName>
    </submittedName>
</protein>
<dbReference type="GO" id="GO:0006099">
    <property type="term" value="P:tricarboxylic acid cycle"/>
    <property type="evidence" value="ECO:0007669"/>
    <property type="project" value="InterPro"/>
</dbReference>
<dbReference type="SUPFAM" id="SSF74778">
    <property type="entry name" value="Aconitase B, N-terminal domain"/>
    <property type="match status" value="1"/>
</dbReference>